<comment type="caution">
    <text evidence="2">The sequence shown here is derived from an EMBL/GenBank/DDBJ whole genome shotgun (WGS) entry which is preliminary data.</text>
</comment>
<proteinExistence type="predicted"/>
<organism evidence="2 3">
    <name type="scientific">Wickerhamomyces pijperi</name>
    <name type="common">Yeast</name>
    <name type="synonym">Pichia pijperi</name>
    <dbReference type="NCBI Taxonomy" id="599730"/>
    <lineage>
        <taxon>Eukaryota</taxon>
        <taxon>Fungi</taxon>
        <taxon>Dikarya</taxon>
        <taxon>Ascomycota</taxon>
        <taxon>Saccharomycotina</taxon>
        <taxon>Saccharomycetes</taxon>
        <taxon>Phaffomycetales</taxon>
        <taxon>Wickerhamomycetaceae</taxon>
        <taxon>Wickerhamomyces</taxon>
    </lineage>
</organism>
<accession>A0A9P8TNS8</accession>
<gene>
    <name evidence="2" type="ORF">WICPIJ_003365</name>
</gene>
<dbReference type="EMBL" id="JAEUBG010001843">
    <property type="protein sequence ID" value="KAH3685681.1"/>
    <property type="molecule type" value="Genomic_DNA"/>
</dbReference>
<evidence type="ECO:0000313" key="2">
    <source>
        <dbReference type="EMBL" id="KAH3685681.1"/>
    </source>
</evidence>
<feature type="region of interest" description="Disordered" evidence="1">
    <location>
        <begin position="127"/>
        <end position="194"/>
    </location>
</feature>
<feature type="compositionally biased region" description="Polar residues" evidence="1">
    <location>
        <begin position="70"/>
        <end position="83"/>
    </location>
</feature>
<protein>
    <submittedName>
        <fullName evidence="2">Uncharacterized protein</fullName>
    </submittedName>
</protein>
<feature type="compositionally biased region" description="Polar residues" evidence="1">
    <location>
        <begin position="184"/>
        <end position="194"/>
    </location>
</feature>
<name>A0A9P8TNS8_WICPI</name>
<evidence type="ECO:0000256" key="1">
    <source>
        <dbReference type="SAM" id="MobiDB-lite"/>
    </source>
</evidence>
<reference evidence="2" key="1">
    <citation type="journal article" date="2021" name="Open Biol.">
        <title>Shared evolutionary footprints suggest mitochondrial oxidative damage underlies multiple complex I losses in fungi.</title>
        <authorList>
            <person name="Schikora-Tamarit M.A."/>
            <person name="Marcet-Houben M."/>
            <person name="Nosek J."/>
            <person name="Gabaldon T."/>
        </authorList>
    </citation>
    <scope>NUCLEOTIDE SEQUENCE</scope>
    <source>
        <strain evidence="2">CBS2887</strain>
    </source>
</reference>
<feature type="compositionally biased region" description="Polar residues" evidence="1">
    <location>
        <begin position="155"/>
        <end position="176"/>
    </location>
</feature>
<feature type="region of interest" description="Disordered" evidence="1">
    <location>
        <begin position="1"/>
        <end position="92"/>
    </location>
</feature>
<sequence length="325" mass="35877">MSEHPISKSTNEETEPLKIPTNRTLNTEILEDNITPQSTEEDATKILEEPVAIKTVTTDTTEEIDEITDASPTTPDDYSTETEPLNIGTPKTYIDGLPNVEIPLSPTASQFSDDQIDDLLKEVAEIKKNSPPKPSLSTSTSTNLPTAPAPKTPSPVKSSNTVTLSPIPTRSNTPTEDLSKLRINKSTSRNTTTLPTSVSQALFSKTVKVMKVHDKNPAPKFVGMKSPATAEQTAKIETLQSRDYELTAKIKKVEREISYLNDLIDSASITSNLEELRKLKFAIKRLEDYLDVKIKEKYEVGMSLTRALRRRVASGEIAEFWSSGN</sequence>
<reference evidence="2" key="2">
    <citation type="submission" date="2021-01" db="EMBL/GenBank/DDBJ databases">
        <authorList>
            <person name="Schikora-Tamarit M.A."/>
        </authorList>
    </citation>
    <scope>NUCLEOTIDE SEQUENCE</scope>
    <source>
        <strain evidence="2">CBS2887</strain>
    </source>
</reference>
<dbReference type="OrthoDB" id="3993315at2759"/>
<keyword evidence="3" id="KW-1185">Reference proteome</keyword>
<evidence type="ECO:0000313" key="3">
    <source>
        <dbReference type="Proteomes" id="UP000774326"/>
    </source>
</evidence>
<dbReference type="Proteomes" id="UP000774326">
    <property type="component" value="Unassembled WGS sequence"/>
</dbReference>
<feature type="compositionally biased region" description="Low complexity" evidence="1">
    <location>
        <begin position="135"/>
        <end position="146"/>
    </location>
</feature>
<dbReference type="AlphaFoldDB" id="A0A9P8TNS8"/>